<keyword evidence="5" id="KW-0067">ATP-binding</keyword>
<evidence type="ECO:0000256" key="5">
    <source>
        <dbReference type="ARBA" id="ARBA00022840"/>
    </source>
</evidence>
<dbReference type="SUPFAM" id="SSF53613">
    <property type="entry name" value="Ribokinase-like"/>
    <property type="match status" value="1"/>
</dbReference>
<feature type="domain" description="Carbohydrate kinase PfkB" evidence="6">
    <location>
        <begin position="2"/>
        <end position="276"/>
    </location>
</feature>
<dbReference type="Gene3D" id="3.40.1190.20">
    <property type="match status" value="1"/>
</dbReference>
<organism evidence="7 8">
    <name type="scientific">Flexibacter flexilis DSM 6793</name>
    <dbReference type="NCBI Taxonomy" id="927664"/>
    <lineage>
        <taxon>Bacteria</taxon>
        <taxon>Pseudomonadati</taxon>
        <taxon>Bacteroidota</taxon>
        <taxon>Cytophagia</taxon>
        <taxon>Cytophagales</taxon>
        <taxon>Flexibacteraceae</taxon>
        <taxon>Flexibacter</taxon>
    </lineage>
</organism>
<dbReference type="EMBL" id="FOLE01000007">
    <property type="protein sequence ID" value="SFC61035.1"/>
    <property type="molecule type" value="Genomic_DNA"/>
</dbReference>
<proteinExistence type="inferred from homology"/>
<dbReference type="Gene3D" id="3.40.1190.30">
    <property type="match status" value="1"/>
</dbReference>
<dbReference type="AlphaFoldDB" id="A0A1I1KKE5"/>
<name>A0A1I1KKE5_9BACT</name>
<keyword evidence="3" id="KW-0547">Nucleotide-binding</keyword>
<dbReference type="PANTHER" id="PTHR43085">
    <property type="entry name" value="HEXOKINASE FAMILY MEMBER"/>
    <property type="match status" value="1"/>
</dbReference>
<accession>A0A1I1KKE5</accession>
<evidence type="ECO:0000313" key="8">
    <source>
        <dbReference type="Proteomes" id="UP000199514"/>
    </source>
</evidence>
<dbReference type="Pfam" id="PF00294">
    <property type="entry name" value="PfkB"/>
    <property type="match status" value="1"/>
</dbReference>
<keyword evidence="4 7" id="KW-0418">Kinase</keyword>
<dbReference type="InterPro" id="IPR029056">
    <property type="entry name" value="Ribokinase-like"/>
</dbReference>
<evidence type="ECO:0000313" key="7">
    <source>
        <dbReference type="EMBL" id="SFC61035.1"/>
    </source>
</evidence>
<dbReference type="GO" id="GO:0005524">
    <property type="term" value="F:ATP binding"/>
    <property type="evidence" value="ECO:0007669"/>
    <property type="project" value="UniProtKB-KW"/>
</dbReference>
<comment type="similarity">
    <text evidence="1">Belongs to the carbohydrate kinase PfkB family.</text>
</comment>
<dbReference type="GO" id="GO:0016301">
    <property type="term" value="F:kinase activity"/>
    <property type="evidence" value="ECO:0007669"/>
    <property type="project" value="UniProtKB-KW"/>
</dbReference>
<sequence length="288" mass="31602">MGELLIDAISSTQVDDLSQARYLNIHTGGSTANFCRYLKRCGTLGHIVAAVGEDGFGKILLEKVVQEGLETTHIHVTPKHFTSLIVVGRTAQTPDFIPYRDADKFIPAIDEDLLKNAAWLHTSSFALSAEPAQTNILRSIGKAVIFGVPASVDWNYSEKIWDSHEQALQIFRQLLNFNVSFKFSLDDVSRFWQHPDIDIPTALAYLEQVQAAFVCLTCGGDGVYYKNGQATTWEYAAVQPIKVQNATGAGDSFWAGYIHARLAGEENDSLAVGNAIRVASLKLQGLLV</sequence>
<evidence type="ECO:0000256" key="3">
    <source>
        <dbReference type="ARBA" id="ARBA00022741"/>
    </source>
</evidence>
<evidence type="ECO:0000256" key="4">
    <source>
        <dbReference type="ARBA" id="ARBA00022777"/>
    </source>
</evidence>
<keyword evidence="2" id="KW-0808">Transferase</keyword>
<evidence type="ECO:0000256" key="2">
    <source>
        <dbReference type="ARBA" id="ARBA00022679"/>
    </source>
</evidence>
<dbReference type="InterPro" id="IPR050306">
    <property type="entry name" value="PfkB_Carbo_kinase"/>
</dbReference>
<dbReference type="PANTHER" id="PTHR43085:SF1">
    <property type="entry name" value="PSEUDOURIDINE KINASE-RELATED"/>
    <property type="match status" value="1"/>
</dbReference>
<dbReference type="InterPro" id="IPR011611">
    <property type="entry name" value="PfkB_dom"/>
</dbReference>
<evidence type="ECO:0000259" key="6">
    <source>
        <dbReference type="Pfam" id="PF00294"/>
    </source>
</evidence>
<dbReference type="STRING" id="927664.SAMN05421780_10796"/>
<dbReference type="Proteomes" id="UP000199514">
    <property type="component" value="Unassembled WGS sequence"/>
</dbReference>
<reference evidence="7 8" key="1">
    <citation type="submission" date="2016-10" db="EMBL/GenBank/DDBJ databases">
        <authorList>
            <person name="de Groot N.N."/>
        </authorList>
    </citation>
    <scope>NUCLEOTIDE SEQUENCE [LARGE SCALE GENOMIC DNA]</scope>
    <source>
        <strain evidence="7 8">DSM 6793</strain>
    </source>
</reference>
<protein>
    <submittedName>
        <fullName evidence="7">Fructokinase</fullName>
    </submittedName>
</protein>
<evidence type="ECO:0000256" key="1">
    <source>
        <dbReference type="ARBA" id="ARBA00010688"/>
    </source>
</evidence>
<gene>
    <name evidence="7" type="ORF">SAMN05421780_10796</name>
</gene>
<keyword evidence="8" id="KW-1185">Reference proteome</keyword>